<protein>
    <recommendedName>
        <fullName evidence="6">SLH domain-containing protein</fullName>
    </recommendedName>
</protein>
<dbReference type="GO" id="GO:0005975">
    <property type="term" value="P:carbohydrate metabolic process"/>
    <property type="evidence" value="ECO:0007669"/>
    <property type="project" value="InterPro"/>
</dbReference>
<dbReference type="Gene3D" id="2.115.10.20">
    <property type="entry name" value="Glycosyl hydrolase domain, family 43"/>
    <property type="match status" value="1"/>
</dbReference>
<dbReference type="InterPro" id="IPR008979">
    <property type="entry name" value="Galactose-bd-like_sf"/>
</dbReference>
<dbReference type="AlphaFoldDB" id="A0A1B2DHS1"/>
<feature type="compositionally biased region" description="Low complexity" evidence="4">
    <location>
        <begin position="1040"/>
        <end position="1061"/>
    </location>
</feature>
<feature type="chain" id="PRO_5008535000" description="SLH domain-containing protein" evidence="5">
    <location>
        <begin position="29"/>
        <end position="1240"/>
    </location>
</feature>
<keyword evidence="5" id="KW-0732">Signal</keyword>
<evidence type="ECO:0000259" key="6">
    <source>
        <dbReference type="PROSITE" id="PS51272"/>
    </source>
</evidence>
<feature type="domain" description="SLH" evidence="6">
    <location>
        <begin position="1059"/>
        <end position="1122"/>
    </location>
</feature>
<dbReference type="Pfam" id="PF07532">
    <property type="entry name" value="Big_4"/>
    <property type="match status" value="1"/>
</dbReference>
<feature type="domain" description="SLH" evidence="6">
    <location>
        <begin position="1184"/>
        <end position="1240"/>
    </location>
</feature>
<dbReference type="EMBL" id="CP016808">
    <property type="protein sequence ID" value="ANY67270.1"/>
    <property type="molecule type" value="Genomic_DNA"/>
</dbReference>
<evidence type="ECO:0000256" key="4">
    <source>
        <dbReference type="SAM" id="MobiDB-lite"/>
    </source>
</evidence>
<dbReference type="PANTHER" id="PTHR22925:SF3">
    <property type="entry name" value="GLYCOSYL HYDROLASE FAMILY PROTEIN 43"/>
    <property type="match status" value="1"/>
</dbReference>
<dbReference type="Pfam" id="PF00395">
    <property type="entry name" value="SLH"/>
    <property type="match status" value="3"/>
</dbReference>
<proteinExistence type="inferred from homology"/>
<dbReference type="InterPro" id="IPR006710">
    <property type="entry name" value="Glyco_hydro_43"/>
</dbReference>
<feature type="domain" description="SLH" evidence="6">
    <location>
        <begin position="1123"/>
        <end position="1182"/>
    </location>
</feature>
<dbReference type="InterPro" id="IPR001119">
    <property type="entry name" value="SLH_dom"/>
</dbReference>
<name>A0A1B2DHS1_9BACL</name>
<dbReference type="Pfam" id="PF04616">
    <property type="entry name" value="Glyco_hydro_43"/>
    <property type="match status" value="1"/>
</dbReference>
<dbReference type="InterPro" id="IPR023296">
    <property type="entry name" value="Glyco_hydro_beta-prop_sf"/>
</dbReference>
<dbReference type="Gene3D" id="2.60.120.430">
    <property type="entry name" value="Galactose-binding lectin"/>
    <property type="match status" value="1"/>
</dbReference>
<dbReference type="GO" id="GO:0004553">
    <property type="term" value="F:hydrolase activity, hydrolyzing O-glycosyl compounds"/>
    <property type="evidence" value="ECO:0007669"/>
    <property type="project" value="InterPro"/>
</dbReference>
<keyword evidence="2" id="KW-0378">Hydrolase</keyword>
<reference evidence="7" key="1">
    <citation type="submission" date="2016-08" db="EMBL/GenBank/DDBJ databases">
        <title>Complete Genome Seqeunce of Paenibacillus sp. BIHB 4019 from tea rhizoplane.</title>
        <authorList>
            <person name="Thakur R."/>
            <person name="Swarnkar M.K."/>
            <person name="Gulati A."/>
        </authorList>
    </citation>
    <scope>NUCLEOTIDE SEQUENCE [LARGE SCALE GENOMIC DNA]</scope>
    <source>
        <strain evidence="7">BIHB4019</strain>
    </source>
</reference>
<evidence type="ECO:0000256" key="3">
    <source>
        <dbReference type="ARBA" id="ARBA00023295"/>
    </source>
</evidence>
<feature type="signal peptide" evidence="5">
    <location>
        <begin position="1"/>
        <end position="28"/>
    </location>
</feature>
<dbReference type="RefSeq" id="WP_099518479.1">
    <property type="nucleotide sequence ID" value="NZ_CP016808.1"/>
</dbReference>
<accession>A0A1B2DHS1</accession>
<evidence type="ECO:0000256" key="2">
    <source>
        <dbReference type="ARBA" id="ARBA00022801"/>
    </source>
</evidence>
<evidence type="ECO:0000256" key="5">
    <source>
        <dbReference type="SAM" id="SignalP"/>
    </source>
</evidence>
<dbReference type="PROSITE" id="PS51272">
    <property type="entry name" value="SLH"/>
    <property type="match status" value="3"/>
</dbReference>
<dbReference type="SUPFAM" id="SSF75005">
    <property type="entry name" value="Arabinanase/levansucrase/invertase"/>
    <property type="match status" value="1"/>
</dbReference>
<dbReference type="SUPFAM" id="SSF49785">
    <property type="entry name" value="Galactose-binding domain-like"/>
    <property type="match status" value="1"/>
</dbReference>
<dbReference type="Gene3D" id="1.20.1270.90">
    <property type="entry name" value="AF1782-like"/>
    <property type="match status" value="1"/>
</dbReference>
<comment type="similarity">
    <text evidence="1">Belongs to the glycosyl hydrolase 43 family.</text>
</comment>
<evidence type="ECO:0000256" key="1">
    <source>
        <dbReference type="ARBA" id="ARBA00009865"/>
    </source>
</evidence>
<dbReference type="CDD" id="cd18825">
    <property type="entry name" value="GH43_CtGH43-like"/>
    <property type="match status" value="1"/>
</dbReference>
<organism evidence="7">
    <name type="scientific">Paenibacillus sp. BIHB 4019</name>
    <dbReference type="NCBI Taxonomy" id="1870819"/>
    <lineage>
        <taxon>Bacteria</taxon>
        <taxon>Bacillati</taxon>
        <taxon>Bacillota</taxon>
        <taxon>Bacilli</taxon>
        <taxon>Bacillales</taxon>
        <taxon>Paenibacillaceae</taxon>
        <taxon>Paenibacillus</taxon>
    </lineage>
</organism>
<dbReference type="PANTHER" id="PTHR22925">
    <property type="entry name" value="GLYCOSYL HYDROLASE 43 FAMILY MEMBER"/>
    <property type="match status" value="1"/>
</dbReference>
<gene>
    <name evidence="7" type="ORF">BBD42_12910</name>
</gene>
<feature type="compositionally biased region" description="Gly residues" evidence="4">
    <location>
        <begin position="1027"/>
        <end position="1039"/>
    </location>
</feature>
<keyword evidence="3" id="KW-0326">Glycosidase</keyword>
<dbReference type="Gene3D" id="2.60.120.260">
    <property type="entry name" value="Galactose-binding domain-like"/>
    <property type="match status" value="1"/>
</dbReference>
<evidence type="ECO:0000313" key="7">
    <source>
        <dbReference type="EMBL" id="ANY67270.1"/>
    </source>
</evidence>
<dbReference type="InterPro" id="IPR011081">
    <property type="entry name" value="Big_4"/>
</dbReference>
<feature type="region of interest" description="Disordered" evidence="4">
    <location>
        <begin position="1002"/>
        <end position="1070"/>
    </location>
</feature>
<sequence length="1240" mass="133827">MNKRKWLSAACSCLLVLSMFVSAVPAYAADEPQNGDNSVNVSAAVRDDFTEQQLKDNDYILYFVNAGDPTPSTVEGTDKFGLYSSVTEQVYGVDAVTGKKWGLVTTATAARTGDASTKLGTLRYYNGTQVRDKAIEYKFELPEDRYDITFGYKNPWSGRSVNMVVNGTNLSGEYSIGEYDAVKEVTYRNVSLTGNEMQVRVQGPATAALSNYNDPMLSYIIVRLNVTIPLSDLGDKLDEARSEALDVKYTRYSVQVLNDAIAAASDVFDALSANGTDMQDPAVQEQVRAAIASLNAALAQLSLDVPNTSFKPGAVWNDTSGALIQAHGGGIIYDEHTQKYYWYGEDKTNGYLPARGVRVYSSTDLYNWEDHGLALTAIESMDDFTNDPLISQLYAGRTDQASIFNDIGTNRIIERPKVIYNDATGKYVMWMHTDGPSETSTANYAKAEAGYALSDSPTGPFVYGESHRMDRAPADATYNGQPNQPGMARDMTLFKDDDGTAYLVYSSEENMTMYISKLNEEYTDIVGWHKDGNVERDTVYKAEYGVDYVRVFPGGQREAPALFKYQGKYYMITSGATGWDPNLGKYTVADNIFGEWKPMRDVAPGSSTTFGSQSTHVLPIDPAAGKFLYMGDRWDKNDLKNSRYIWLPIEFGQNDEIALRWRDEWTLDELSAMGRITIDTPLPTQTSIGKVPVLPNTVQITVSGGSQTTAAIAWNATPELFAKPGIVTLKGTLSGASTKTIEQQIYVVPDRSAYFVHAGGAATADYNDMISYMEDTLINKEAIDQQYDPDNGRNWGYVGNNTLTSGTASGDLFASLRYLKSGTGDDLPYRFDIANGEYDVYVGLYDPWSQYNPGTRKAQIIINDEIKTNSYTFSASRDVLGYEDVNVSDGKLALTIRRAVSGAPDPQISWIMIVAKEQTAAQAANRLGEIAAPAQGAVQLTLPEAPEGFTVAIKSSNSAVIGTDGTITPPEQATTVQLELEVTRLSDQTSAVIVRSVIVPAKASSGGGTDPGTNPGTDPGTNPGTNPGSGSGSGSGNGTNPGTTPGTGTDPGTNPGTGTNPPSFPDVSNHWAGAAIGKLTAQGLMKGYPDGTFQPDRKMNRAEFMTIIFRLLKLDAAAGSSKFNDVSEGAWYAGSVNALANEGIVSGFADGSFKPNQEITREEAFVILYRAIKGQLAAGTASGEGGFKDSDSVSAWAAEAVQALAEHGLISGYKDGSIKPEQSINRAEIATIIAKLLQEQ</sequence>
<feature type="compositionally biased region" description="Low complexity" evidence="4">
    <location>
        <begin position="1011"/>
        <end position="1026"/>
    </location>
</feature>